<protein>
    <submittedName>
        <fullName evidence="2">LADA_0G03862g1_1</fullName>
    </submittedName>
</protein>
<sequence>MENLYTKRKVADKDSQSCLVCYTPTATVLYNASIQDWFYCCEIHVDDNPSFAKPIYPEEYTDVLEKIKVTKQKLDVEKSRGTTGSWDSWVNKVMYRRNSDKRVSESGNNTNGADNIGEDKTSTGETPNSKNKPPSELASLTHEYQLLLDQVSRHRNSIRNYSLSQVMFESRLDAKKRKYMRQRKAKQEAEAYTNTDPEELQTKFSFPSVPQQ</sequence>
<feature type="region of interest" description="Disordered" evidence="1">
    <location>
        <begin position="179"/>
        <end position="212"/>
    </location>
</feature>
<dbReference type="InterPro" id="IPR013640">
    <property type="entry name" value="Vfa1"/>
</dbReference>
<dbReference type="EMBL" id="LT598457">
    <property type="protein sequence ID" value="SCU93578.1"/>
    <property type="molecule type" value="Genomic_DNA"/>
</dbReference>
<keyword evidence="3" id="KW-1185">Reference proteome</keyword>
<organism evidence="2 3">
    <name type="scientific">Lachancea dasiensis</name>
    <dbReference type="NCBI Taxonomy" id="1072105"/>
    <lineage>
        <taxon>Eukaryota</taxon>
        <taxon>Fungi</taxon>
        <taxon>Dikarya</taxon>
        <taxon>Ascomycota</taxon>
        <taxon>Saccharomycotina</taxon>
        <taxon>Saccharomycetes</taxon>
        <taxon>Saccharomycetales</taxon>
        <taxon>Saccharomycetaceae</taxon>
        <taxon>Lachancea</taxon>
    </lineage>
</organism>
<gene>
    <name evidence="2" type="ORF">LADA_0G03862G</name>
</gene>
<feature type="compositionally biased region" description="Polar residues" evidence="1">
    <location>
        <begin position="202"/>
        <end position="212"/>
    </location>
</feature>
<dbReference type="AlphaFoldDB" id="A0A1G4JRX9"/>
<dbReference type="PANTHER" id="PTHR28218">
    <property type="entry name" value="VPS4-ASSOCIATED PROTEIN 1"/>
    <property type="match status" value="1"/>
</dbReference>
<name>A0A1G4JRX9_9SACH</name>
<evidence type="ECO:0000256" key="1">
    <source>
        <dbReference type="SAM" id="MobiDB-lite"/>
    </source>
</evidence>
<feature type="compositionally biased region" description="Polar residues" evidence="1">
    <location>
        <begin position="123"/>
        <end position="132"/>
    </location>
</feature>
<dbReference type="GO" id="GO:0001671">
    <property type="term" value="F:ATPase activator activity"/>
    <property type="evidence" value="ECO:0007669"/>
    <property type="project" value="EnsemblFungi"/>
</dbReference>
<dbReference type="PANTHER" id="PTHR28218:SF1">
    <property type="entry name" value="VPS4-ASSOCIATED PROTEIN 1"/>
    <property type="match status" value="1"/>
</dbReference>
<proteinExistence type="predicted"/>
<reference evidence="3" key="1">
    <citation type="submission" date="2016-03" db="EMBL/GenBank/DDBJ databases">
        <authorList>
            <person name="Devillers H."/>
        </authorList>
    </citation>
    <scope>NUCLEOTIDE SEQUENCE [LARGE SCALE GENOMIC DNA]</scope>
</reference>
<dbReference type="GO" id="GO:0005768">
    <property type="term" value="C:endosome"/>
    <property type="evidence" value="ECO:0007669"/>
    <property type="project" value="EnsemblFungi"/>
</dbReference>
<accession>A0A1G4JRX9</accession>
<evidence type="ECO:0000313" key="2">
    <source>
        <dbReference type="EMBL" id="SCU93578.1"/>
    </source>
</evidence>
<dbReference type="GO" id="GO:0007034">
    <property type="term" value="P:vacuolar transport"/>
    <property type="evidence" value="ECO:0007669"/>
    <property type="project" value="EnsemblFungi"/>
</dbReference>
<dbReference type="Proteomes" id="UP000190274">
    <property type="component" value="Chromosome G"/>
</dbReference>
<dbReference type="STRING" id="1266660.A0A1G4JRX9"/>
<dbReference type="OrthoDB" id="2158714at2759"/>
<dbReference type="Pfam" id="PF08432">
    <property type="entry name" value="Vfa1"/>
    <property type="match status" value="1"/>
</dbReference>
<feature type="region of interest" description="Disordered" evidence="1">
    <location>
        <begin position="99"/>
        <end position="136"/>
    </location>
</feature>
<evidence type="ECO:0000313" key="3">
    <source>
        <dbReference type="Proteomes" id="UP000190274"/>
    </source>
</evidence>